<keyword evidence="1" id="KW-0732">Signal</keyword>
<protein>
    <recommendedName>
        <fullName evidence="4">Phr family secreted Rap phosphatase inhibitor</fullName>
    </recommendedName>
</protein>
<evidence type="ECO:0000313" key="2">
    <source>
        <dbReference type="EMBL" id="OKS85538.1"/>
    </source>
</evidence>
<feature type="signal peptide" evidence="1">
    <location>
        <begin position="1"/>
        <end position="23"/>
    </location>
</feature>
<name>A0A1Q5ZV31_9SPHI</name>
<gene>
    <name evidence="2" type="ORF">RG47T_0984</name>
</gene>
<dbReference type="AlphaFoldDB" id="A0A1Q5ZV31"/>
<dbReference type="STRING" id="1302689.RG47T_0984"/>
<proteinExistence type="predicted"/>
<accession>A0A1Q5ZV31</accession>
<evidence type="ECO:0000313" key="3">
    <source>
        <dbReference type="Proteomes" id="UP000186720"/>
    </source>
</evidence>
<organism evidence="2 3">
    <name type="scientific">Mucilaginibacter polytrichastri</name>
    <dbReference type="NCBI Taxonomy" id="1302689"/>
    <lineage>
        <taxon>Bacteria</taxon>
        <taxon>Pseudomonadati</taxon>
        <taxon>Bacteroidota</taxon>
        <taxon>Sphingobacteriia</taxon>
        <taxon>Sphingobacteriales</taxon>
        <taxon>Sphingobacteriaceae</taxon>
        <taxon>Mucilaginibacter</taxon>
    </lineage>
</organism>
<evidence type="ECO:0008006" key="4">
    <source>
        <dbReference type="Google" id="ProtNLM"/>
    </source>
</evidence>
<reference evidence="2 3" key="1">
    <citation type="submission" date="2016-11" db="EMBL/GenBank/DDBJ databases">
        <title>Whole Genome Sequencing of Mucilaginibacter polytrichastri RG4-7(T) isolated from the moss sample.</title>
        <authorList>
            <person name="Li Y."/>
        </authorList>
    </citation>
    <scope>NUCLEOTIDE SEQUENCE [LARGE SCALE GENOMIC DNA]</scope>
    <source>
        <strain evidence="2 3">RG4-7</strain>
    </source>
</reference>
<dbReference type="RefSeq" id="WP_171972474.1">
    <property type="nucleotide sequence ID" value="NZ_FPAM01000001.1"/>
</dbReference>
<evidence type="ECO:0000256" key="1">
    <source>
        <dbReference type="SAM" id="SignalP"/>
    </source>
</evidence>
<sequence length="57" mass="5887">MKKAFIAIAIVAAAALTSLTVSSKSTNVKHGELPKINNSEVVNRSFGAPKSDLSSAD</sequence>
<keyword evidence="3" id="KW-1185">Reference proteome</keyword>
<comment type="caution">
    <text evidence="2">The sequence shown here is derived from an EMBL/GenBank/DDBJ whole genome shotgun (WGS) entry which is preliminary data.</text>
</comment>
<dbReference type="Proteomes" id="UP000186720">
    <property type="component" value="Unassembled WGS sequence"/>
</dbReference>
<dbReference type="EMBL" id="MPPL01000001">
    <property type="protein sequence ID" value="OKS85538.1"/>
    <property type="molecule type" value="Genomic_DNA"/>
</dbReference>
<feature type="chain" id="PRO_5010323090" description="Phr family secreted Rap phosphatase inhibitor" evidence="1">
    <location>
        <begin position="24"/>
        <end position="57"/>
    </location>
</feature>